<evidence type="ECO:0000313" key="3">
    <source>
        <dbReference type="Proteomes" id="UP000671914"/>
    </source>
</evidence>
<dbReference type="AlphaFoldDB" id="A0A975FN86"/>
<dbReference type="KEGG" id="aarc:G127AT_12605"/>
<dbReference type="RefSeq" id="WP_210897412.1">
    <property type="nucleotide sequence ID" value="NZ_CP071696.1"/>
</dbReference>
<dbReference type="InterPro" id="IPR009061">
    <property type="entry name" value="DNA-bd_dom_put_sf"/>
</dbReference>
<organism evidence="2 3">
    <name type="scientific">Agromyces archimandritae</name>
    <dbReference type="NCBI Taxonomy" id="2781962"/>
    <lineage>
        <taxon>Bacteria</taxon>
        <taxon>Bacillati</taxon>
        <taxon>Actinomycetota</taxon>
        <taxon>Actinomycetes</taxon>
        <taxon>Micrococcales</taxon>
        <taxon>Microbacteriaceae</taxon>
        <taxon>Agromyces</taxon>
    </lineage>
</organism>
<name>A0A975FN86_9MICO</name>
<reference evidence="2" key="1">
    <citation type="submission" date="2021-03" db="EMBL/GenBank/DDBJ databases">
        <title>Agromyces archimandritus sp. nov., isolated from the cockroach Archimandrita tessellata.</title>
        <authorList>
            <person name="Guzman J."/>
            <person name="Ortuzar M."/>
            <person name="Poehlein A."/>
            <person name="Daniel R."/>
            <person name="Trujillo M."/>
            <person name="Vilcinskas A."/>
        </authorList>
    </citation>
    <scope>NUCLEOTIDE SEQUENCE</scope>
    <source>
        <strain evidence="2">G127AT</strain>
    </source>
</reference>
<feature type="domain" description="Helix-turn-helix" evidence="1">
    <location>
        <begin position="6"/>
        <end position="58"/>
    </location>
</feature>
<dbReference type="InterPro" id="IPR041657">
    <property type="entry name" value="HTH_17"/>
</dbReference>
<keyword evidence="3" id="KW-1185">Reference proteome</keyword>
<dbReference type="Pfam" id="PF12728">
    <property type="entry name" value="HTH_17"/>
    <property type="match status" value="1"/>
</dbReference>
<dbReference type="EMBL" id="CP071696">
    <property type="protein sequence ID" value="QTX04126.1"/>
    <property type="molecule type" value="Genomic_DNA"/>
</dbReference>
<accession>A0A975FN86</accession>
<gene>
    <name evidence="2" type="ORF">G127AT_12605</name>
</gene>
<dbReference type="SUPFAM" id="SSF46955">
    <property type="entry name" value="Putative DNA-binding domain"/>
    <property type="match status" value="1"/>
</dbReference>
<evidence type="ECO:0000313" key="2">
    <source>
        <dbReference type="EMBL" id="QTX04126.1"/>
    </source>
</evidence>
<evidence type="ECO:0000259" key="1">
    <source>
        <dbReference type="Pfam" id="PF12728"/>
    </source>
</evidence>
<dbReference type="Proteomes" id="UP000671914">
    <property type="component" value="Chromosome"/>
</dbReference>
<proteinExistence type="predicted"/>
<sequence length="64" mass="6971">MPTATLSSREVARRLKTHPRQVARLVVRGLLIPAYQAPGPRGAYLFDAAEVDRFLAEHADGDAA</sequence>
<protein>
    <submittedName>
        <fullName evidence="2">Helix-turn-helix domain-containing protein</fullName>
    </submittedName>
</protein>